<sequence>MSEFIISGASALEPFDHLTWPISRTPATVSGMQPIDDCFGPIMRSSEKQQEKRRRRALHAL</sequence>
<name>A0A060I423_RHIET</name>
<feature type="region of interest" description="Disordered" evidence="1">
    <location>
        <begin position="40"/>
        <end position="61"/>
    </location>
</feature>
<geneLocation type="plasmid" evidence="2 3">
    <name>pRetIE4771b</name>
</geneLocation>
<reference evidence="2 3" key="1">
    <citation type="submission" date="2013-12" db="EMBL/GenBank/DDBJ databases">
        <title>Complete genome sequence of Rhizobium etli bv. mimosae IE4771.</title>
        <authorList>
            <person name="Bustos P."/>
            <person name="Santamaria R.I."/>
            <person name="Lozano L."/>
            <person name="Ormeno-Orrillo E."/>
            <person name="Rogel M.A."/>
            <person name="Romero D."/>
            <person name="Cevallos M.A."/>
            <person name="Martinez-Romero E."/>
            <person name="Gonzalez V."/>
        </authorList>
    </citation>
    <scope>NUCLEOTIDE SEQUENCE [LARGE SCALE GENOMIC DNA]</scope>
    <source>
        <strain evidence="2 3">IE4771</strain>
        <plasmid evidence="3">Plasmid pRetIE4771b</plasmid>
    </source>
</reference>
<gene>
    <name evidence="2" type="ORF">IE4771_PB00162</name>
</gene>
<organism evidence="2 3">
    <name type="scientific">Rhizobium etli bv. mimosae str. IE4771</name>
    <dbReference type="NCBI Taxonomy" id="1432050"/>
    <lineage>
        <taxon>Bacteria</taxon>
        <taxon>Pseudomonadati</taxon>
        <taxon>Pseudomonadota</taxon>
        <taxon>Alphaproteobacteria</taxon>
        <taxon>Hyphomicrobiales</taxon>
        <taxon>Rhizobiaceae</taxon>
        <taxon>Rhizobium/Agrobacterium group</taxon>
        <taxon>Rhizobium</taxon>
    </lineage>
</organism>
<evidence type="ECO:0000256" key="1">
    <source>
        <dbReference type="SAM" id="MobiDB-lite"/>
    </source>
</evidence>
<dbReference type="AlphaFoldDB" id="A0A060I423"/>
<keyword evidence="2" id="KW-0614">Plasmid</keyword>
<dbReference type="Proteomes" id="UP000027180">
    <property type="component" value="Plasmid pRetIE4771b"/>
</dbReference>
<dbReference type="HOGENOM" id="CLU_2919553_0_0_5"/>
<protein>
    <submittedName>
        <fullName evidence="2">Uncharacterized protein</fullName>
    </submittedName>
</protein>
<feature type="compositionally biased region" description="Basic residues" evidence="1">
    <location>
        <begin position="51"/>
        <end position="61"/>
    </location>
</feature>
<proteinExistence type="predicted"/>
<evidence type="ECO:0000313" key="3">
    <source>
        <dbReference type="Proteomes" id="UP000027180"/>
    </source>
</evidence>
<accession>A0A060I423</accession>
<evidence type="ECO:0000313" key="2">
    <source>
        <dbReference type="EMBL" id="AIC29893.1"/>
    </source>
</evidence>
<dbReference type="EMBL" id="CP006988">
    <property type="protein sequence ID" value="AIC29893.1"/>
    <property type="molecule type" value="Genomic_DNA"/>
</dbReference>
<dbReference type="KEGG" id="rei:IE4771_PB00162"/>